<keyword evidence="6" id="KW-0479">Metal-binding</keyword>
<dbReference type="FunFam" id="3.30.70.1230:FF:000008">
    <property type="entry name" value="Adenylate cyclase type 9"/>
    <property type="match status" value="1"/>
</dbReference>
<keyword evidence="5 16" id="KW-0812">Transmembrane</keyword>
<dbReference type="EMBL" id="MG917090">
    <property type="protein sequence ID" value="AVK51576.1"/>
    <property type="molecule type" value="mRNA"/>
</dbReference>
<dbReference type="CDD" id="cd07302">
    <property type="entry name" value="CHD"/>
    <property type="match status" value="2"/>
</dbReference>
<evidence type="ECO:0000256" key="2">
    <source>
        <dbReference type="ARBA" id="ARBA00001946"/>
    </source>
</evidence>
<dbReference type="GO" id="GO:0005524">
    <property type="term" value="F:ATP binding"/>
    <property type="evidence" value="ECO:0007669"/>
    <property type="project" value="UniProtKB-KW"/>
</dbReference>
<comment type="cofactor">
    <cofactor evidence="2">
        <name>Mg(2+)</name>
        <dbReference type="ChEBI" id="CHEBI:18420"/>
    </cofactor>
</comment>
<dbReference type="AlphaFoldDB" id="A0A2P1CZU8"/>
<dbReference type="GO" id="GO:0046872">
    <property type="term" value="F:metal ion binding"/>
    <property type="evidence" value="ECO:0007669"/>
    <property type="project" value="UniProtKB-KW"/>
</dbReference>
<dbReference type="SMART" id="SM00044">
    <property type="entry name" value="CYCc"/>
    <property type="match status" value="2"/>
</dbReference>
<reference evidence="18" key="1">
    <citation type="submission" date="2018-02" db="EMBL/GenBank/DDBJ databases">
        <title>Dop1 enhances conspecific olfactory attraction by inhibiting miR-9a maturation in locusts.</title>
        <authorList>
            <person name="Guo X."/>
        </authorList>
    </citation>
    <scope>NUCLEOTIDE SEQUENCE</scope>
</reference>
<evidence type="ECO:0000256" key="1">
    <source>
        <dbReference type="ARBA" id="ARBA00001593"/>
    </source>
</evidence>
<dbReference type="SUPFAM" id="SSF55073">
    <property type="entry name" value="Nucleotide cyclase"/>
    <property type="match status" value="2"/>
</dbReference>
<feature type="transmembrane region" description="Helical" evidence="16">
    <location>
        <begin position="515"/>
        <end position="533"/>
    </location>
</feature>
<evidence type="ECO:0000259" key="17">
    <source>
        <dbReference type="PROSITE" id="PS50125"/>
    </source>
</evidence>
<dbReference type="Pfam" id="PF00211">
    <property type="entry name" value="Guanylate_cyc"/>
    <property type="match status" value="2"/>
</dbReference>
<keyword evidence="7" id="KW-0547">Nucleotide-binding</keyword>
<accession>A0A2P1CZU8</accession>
<evidence type="ECO:0000256" key="14">
    <source>
        <dbReference type="RuleBase" id="RU000405"/>
    </source>
</evidence>
<evidence type="ECO:0000256" key="16">
    <source>
        <dbReference type="SAM" id="Phobius"/>
    </source>
</evidence>
<dbReference type="GO" id="GO:0004016">
    <property type="term" value="F:adenylate cyclase activity"/>
    <property type="evidence" value="ECO:0007669"/>
    <property type="project" value="UniProtKB-EC"/>
</dbReference>
<evidence type="ECO:0000313" key="18">
    <source>
        <dbReference type="EMBL" id="AVK51576.1"/>
    </source>
</evidence>
<dbReference type="InterPro" id="IPR018297">
    <property type="entry name" value="A/G_cyclase_CS"/>
</dbReference>
<name>A0A2P1CZU8_LOCMI</name>
<organism evidence="18">
    <name type="scientific">Locusta migratoria migratoria</name>
    <name type="common">Asiatic migratory locust</name>
    <dbReference type="NCBI Taxonomy" id="238695"/>
    <lineage>
        <taxon>Eukaryota</taxon>
        <taxon>Metazoa</taxon>
        <taxon>Ecdysozoa</taxon>
        <taxon>Arthropoda</taxon>
        <taxon>Hexapoda</taxon>
        <taxon>Insecta</taxon>
        <taxon>Pterygota</taxon>
        <taxon>Neoptera</taxon>
        <taxon>Polyneoptera</taxon>
        <taxon>Orthoptera</taxon>
        <taxon>Caelifera</taxon>
        <taxon>Acrididea</taxon>
        <taxon>Acridomorpha</taxon>
        <taxon>Acridoidea</taxon>
        <taxon>Acrididae</taxon>
        <taxon>Oedipodinae</taxon>
        <taxon>Locusta</taxon>
    </lineage>
</organism>
<evidence type="ECO:0000256" key="11">
    <source>
        <dbReference type="ARBA" id="ARBA00022998"/>
    </source>
</evidence>
<keyword evidence="11" id="KW-0115">cAMP biosynthesis</keyword>
<keyword evidence="9" id="KW-0460">Magnesium</keyword>
<evidence type="ECO:0000256" key="10">
    <source>
        <dbReference type="ARBA" id="ARBA00022989"/>
    </source>
</evidence>
<comment type="subcellular location">
    <subcellularLocation>
        <location evidence="3">Membrane</location>
        <topology evidence="3">Multi-pass membrane protein</topology>
    </subcellularLocation>
</comment>
<feature type="transmembrane region" description="Helical" evidence="16">
    <location>
        <begin position="414"/>
        <end position="437"/>
    </location>
</feature>
<evidence type="ECO:0000256" key="3">
    <source>
        <dbReference type="ARBA" id="ARBA00004141"/>
    </source>
</evidence>
<dbReference type="GO" id="GO:0005886">
    <property type="term" value="C:plasma membrane"/>
    <property type="evidence" value="ECO:0007669"/>
    <property type="project" value="TreeGrafter"/>
</dbReference>
<dbReference type="EC" id="4.6.1.1" evidence="4"/>
<dbReference type="Gene3D" id="3.30.70.1230">
    <property type="entry name" value="Nucleotide cyclase"/>
    <property type="match status" value="2"/>
</dbReference>
<evidence type="ECO:0000256" key="13">
    <source>
        <dbReference type="ARBA" id="ARBA00023239"/>
    </source>
</evidence>
<dbReference type="FunFam" id="3.30.70.1230:FF:000024">
    <property type="entry name" value="ACXA, isoform A"/>
    <property type="match status" value="1"/>
</dbReference>
<keyword evidence="13 14" id="KW-0456">Lyase</keyword>
<dbReference type="InterPro" id="IPR001054">
    <property type="entry name" value="A/G_cyclase"/>
</dbReference>
<keyword evidence="8" id="KW-0067">ATP-binding</keyword>
<feature type="transmembrane region" description="Helical" evidence="16">
    <location>
        <begin position="384"/>
        <end position="402"/>
    </location>
</feature>
<dbReference type="GO" id="GO:0035556">
    <property type="term" value="P:intracellular signal transduction"/>
    <property type="evidence" value="ECO:0007669"/>
    <property type="project" value="InterPro"/>
</dbReference>
<dbReference type="PROSITE" id="PS00452">
    <property type="entry name" value="GUANYLATE_CYCLASE_1"/>
    <property type="match status" value="1"/>
</dbReference>
<evidence type="ECO:0000256" key="6">
    <source>
        <dbReference type="ARBA" id="ARBA00022723"/>
    </source>
</evidence>
<dbReference type="GO" id="GO:0007189">
    <property type="term" value="P:adenylate cyclase-activating G protein-coupled receptor signaling pathway"/>
    <property type="evidence" value="ECO:0007669"/>
    <property type="project" value="TreeGrafter"/>
</dbReference>
<evidence type="ECO:0000256" key="15">
    <source>
        <dbReference type="SAM" id="MobiDB-lite"/>
    </source>
</evidence>
<dbReference type="GO" id="GO:0006171">
    <property type="term" value="P:cAMP biosynthetic process"/>
    <property type="evidence" value="ECO:0007669"/>
    <property type="project" value="UniProtKB-KW"/>
</dbReference>
<protein>
    <recommendedName>
        <fullName evidence="4">adenylate cyclase</fullName>
        <ecNumber evidence="4">4.6.1.1</ecNumber>
    </recommendedName>
</protein>
<evidence type="ECO:0000256" key="8">
    <source>
        <dbReference type="ARBA" id="ARBA00022840"/>
    </source>
</evidence>
<feature type="domain" description="Guanylate cyclase" evidence="17">
    <location>
        <begin position="661"/>
        <end position="808"/>
    </location>
</feature>
<comment type="similarity">
    <text evidence="14">Belongs to the adenylyl cyclase class-4/guanylyl cyclase family.</text>
</comment>
<dbReference type="PANTHER" id="PTHR45627">
    <property type="entry name" value="ADENYLATE CYCLASE TYPE 1"/>
    <property type="match status" value="1"/>
</dbReference>
<evidence type="ECO:0000256" key="4">
    <source>
        <dbReference type="ARBA" id="ARBA00012201"/>
    </source>
</evidence>
<feature type="region of interest" description="Disordered" evidence="15">
    <location>
        <begin position="898"/>
        <end position="929"/>
    </location>
</feature>
<comment type="catalytic activity">
    <reaction evidence="1">
        <text>ATP = 3',5'-cyclic AMP + diphosphate</text>
        <dbReference type="Rhea" id="RHEA:15389"/>
        <dbReference type="ChEBI" id="CHEBI:30616"/>
        <dbReference type="ChEBI" id="CHEBI:33019"/>
        <dbReference type="ChEBI" id="CHEBI:58165"/>
        <dbReference type="EC" id="4.6.1.1"/>
    </reaction>
</comment>
<feature type="compositionally biased region" description="Acidic residues" evidence="15">
    <location>
        <begin position="919"/>
        <end position="929"/>
    </location>
</feature>
<dbReference type="InterPro" id="IPR029787">
    <property type="entry name" value="Nucleotide_cyclase"/>
</dbReference>
<feature type="compositionally biased region" description="Polar residues" evidence="15">
    <location>
        <begin position="899"/>
        <end position="912"/>
    </location>
</feature>
<dbReference type="PANTHER" id="PTHR45627:SF23">
    <property type="entry name" value="AT30656P-RELATED"/>
    <property type="match status" value="1"/>
</dbReference>
<keyword evidence="10 16" id="KW-1133">Transmembrane helix</keyword>
<evidence type="ECO:0000256" key="12">
    <source>
        <dbReference type="ARBA" id="ARBA00023136"/>
    </source>
</evidence>
<dbReference type="PROSITE" id="PS50125">
    <property type="entry name" value="GUANYLATE_CYCLASE_2"/>
    <property type="match status" value="2"/>
</dbReference>
<proteinExistence type="evidence at transcript level"/>
<evidence type="ECO:0000256" key="7">
    <source>
        <dbReference type="ARBA" id="ARBA00022741"/>
    </source>
</evidence>
<feature type="transmembrane region" description="Helical" evidence="16">
    <location>
        <begin position="540"/>
        <end position="558"/>
    </location>
</feature>
<feature type="domain" description="Guanylate cyclase" evidence="17">
    <location>
        <begin position="94"/>
        <end position="223"/>
    </location>
</feature>
<keyword evidence="12 16" id="KW-0472">Membrane</keyword>
<feature type="transmembrane region" description="Helical" evidence="16">
    <location>
        <begin position="578"/>
        <end position="594"/>
    </location>
</feature>
<evidence type="ECO:0000256" key="9">
    <source>
        <dbReference type="ARBA" id="ARBA00022842"/>
    </source>
</evidence>
<evidence type="ECO:0000256" key="5">
    <source>
        <dbReference type="ARBA" id="ARBA00022692"/>
    </source>
</evidence>
<sequence length="929" mass="106513">MACINLIGIFFRLLNEIAIRRTFLDHRANIETTFKLQFEKSQEEHLMLSILPRHIVDVVKEDIWSIFQHIKLNQSPLKKKPFSGMYVREHDNVTILYADVVNYASLTVSLPVTKLVETLNELFGKFDEASEEKNVLRIKFLGDCYYCVSGVPNANPHHAKNCVELGLEMIAIIKEVREERRLNQMLDMRIGIHTGKILSGLLGVCKWQYDVWSRDVIIANSMEQSGKPGRVHVTQQTLDQLGNAYRYEEGQGAARNAVLQKYNIVTYFIIPNENSQEESSHELRPSYNRRFSGGVRRHTFNKSLKARDGIAVASRRRTAFMDNNLHQYQQALLKANEEMSKAIENMKLGLYDRWCQSGKLNPLCLTFEELKWEIPFSQQPDPLFKYYILCSFIVLISILAMQGTKLSRTHWLPWTGYGVIGVFLFILQPTTWTHFLWNKYYDPHGDEGPVVPPQNCVMKFFCMTSERIVEQPCVRTCLYIIVCTSLSLCNMLELVECYLQSISTDYSSWETGCVAGWHITETCALVLLMSFLFLRMHFQLKLLIGCLITGACGCVIWILQPSVFQNSETSNPNLKPQVAHIMSIVFLTFSLHLIDRQSEYMDRLDYLWKRQLSEEQDLSATTRLVNKMLLENILPSHVAELYLNIERTSDELYHEEYDSVAVLFATVTDYTLFDFDHPENSNELVSLRVLNEIICDFDKLLFEPNFLRVERIKVVGWTYMAACGLDPGRRDSTASISRQSFPQHVVYVLARFATRMMAALEKINEEGQQSYRLRVGISHGPITAGVIGAQKPLYDIWGDAVNMASRMDSTGEAGKIQVTENTAKVLEEQGVCCQCRGPTYVKGKNYMTTYFVCMGDNYELILKPKSPDIINEEITPENAQNDSSKDISNKELNGVIKNGETNHITSNHVSRTIHSERTEESEEEYNTSL</sequence>